<evidence type="ECO:0008006" key="4">
    <source>
        <dbReference type="Google" id="ProtNLM"/>
    </source>
</evidence>
<dbReference type="InterPro" id="IPR051055">
    <property type="entry name" value="PIF1_helicase"/>
</dbReference>
<dbReference type="PANTHER" id="PTHR47642:SF5">
    <property type="entry name" value="ATP-DEPENDENT DNA HELICASE"/>
    <property type="match status" value="1"/>
</dbReference>
<accession>A0A0C3SC60</accession>
<evidence type="ECO:0000313" key="3">
    <source>
        <dbReference type="Proteomes" id="UP000053257"/>
    </source>
</evidence>
<proteinExistence type="predicted"/>
<reference evidence="2 3" key="1">
    <citation type="journal article" date="2014" name="PLoS Genet.">
        <title>Analysis of the Phlebiopsis gigantea genome, transcriptome and secretome provides insight into its pioneer colonization strategies of wood.</title>
        <authorList>
            <person name="Hori C."/>
            <person name="Ishida T."/>
            <person name="Igarashi K."/>
            <person name="Samejima M."/>
            <person name="Suzuki H."/>
            <person name="Master E."/>
            <person name="Ferreira P."/>
            <person name="Ruiz-Duenas F.J."/>
            <person name="Held B."/>
            <person name="Canessa P."/>
            <person name="Larrondo L.F."/>
            <person name="Schmoll M."/>
            <person name="Druzhinina I.S."/>
            <person name="Kubicek C.P."/>
            <person name="Gaskell J.A."/>
            <person name="Kersten P."/>
            <person name="St John F."/>
            <person name="Glasner J."/>
            <person name="Sabat G."/>
            <person name="Splinter BonDurant S."/>
            <person name="Syed K."/>
            <person name="Yadav J."/>
            <person name="Mgbeahuruike A.C."/>
            <person name="Kovalchuk A."/>
            <person name="Asiegbu F.O."/>
            <person name="Lackner G."/>
            <person name="Hoffmeister D."/>
            <person name="Rencoret J."/>
            <person name="Gutierrez A."/>
            <person name="Sun H."/>
            <person name="Lindquist E."/>
            <person name="Barry K."/>
            <person name="Riley R."/>
            <person name="Grigoriev I.V."/>
            <person name="Henrissat B."/>
            <person name="Kues U."/>
            <person name="Berka R.M."/>
            <person name="Martinez A.T."/>
            <person name="Covert S.F."/>
            <person name="Blanchette R.A."/>
            <person name="Cullen D."/>
        </authorList>
    </citation>
    <scope>NUCLEOTIDE SEQUENCE [LARGE SCALE GENOMIC DNA]</scope>
    <source>
        <strain evidence="2 3">11061_1 CR5-6</strain>
    </source>
</reference>
<dbReference type="OrthoDB" id="432234at2759"/>
<feature type="compositionally biased region" description="Acidic residues" evidence="1">
    <location>
        <begin position="119"/>
        <end position="129"/>
    </location>
</feature>
<organism evidence="2 3">
    <name type="scientific">Phlebiopsis gigantea (strain 11061_1 CR5-6)</name>
    <name type="common">White-rot fungus</name>
    <name type="synonym">Peniophora gigantea</name>
    <dbReference type="NCBI Taxonomy" id="745531"/>
    <lineage>
        <taxon>Eukaryota</taxon>
        <taxon>Fungi</taxon>
        <taxon>Dikarya</taxon>
        <taxon>Basidiomycota</taxon>
        <taxon>Agaricomycotina</taxon>
        <taxon>Agaricomycetes</taxon>
        <taxon>Polyporales</taxon>
        <taxon>Phanerochaetaceae</taxon>
        <taxon>Phlebiopsis</taxon>
    </lineage>
</organism>
<name>A0A0C3SC60_PHLG1</name>
<evidence type="ECO:0000256" key="1">
    <source>
        <dbReference type="SAM" id="MobiDB-lite"/>
    </source>
</evidence>
<dbReference type="HOGENOM" id="CLU_1949602_0_0_1"/>
<dbReference type="STRING" id="745531.A0A0C3SC60"/>
<sequence length="129" mass="14426">MTIHKCQGQSIARLRVHIGGVFVSGQAYVALSRARSKETLEICDFDVKKITAHPIVIKWMDTGSVPRAGNAYDKIPSLPVTNRLHSIEPDGINSILMYPEDLLRDPPPQPDDMPYSESYSEEDELCSQQ</sequence>
<keyword evidence="3" id="KW-1185">Reference proteome</keyword>
<dbReference type="SUPFAM" id="SSF52540">
    <property type="entry name" value="P-loop containing nucleoside triphosphate hydrolases"/>
    <property type="match status" value="1"/>
</dbReference>
<evidence type="ECO:0000313" key="2">
    <source>
        <dbReference type="EMBL" id="KIP08550.1"/>
    </source>
</evidence>
<dbReference type="EMBL" id="KN840478">
    <property type="protein sequence ID" value="KIP08550.1"/>
    <property type="molecule type" value="Genomic_DNA"/>
</dbReference>
<feature type="region of interest" description="Disordered" evidence="1">
    <location>
        <begin position="99"/>
        <end position="129"/>
    </location>
</feature>
<dbReference type="CDD" id="cd18809">
    <property type="entry name" value="SF1_C_RecD"/>
    <property type="match status" value="1"/>
</dbReference>
<dbReference type="InterPro" id="IPR027417">
    <property type="entry name" value="P-loop_NTPase"/>
</dbReference>
<protein>
    <recommendedName>
        <fullName evidence="4">ATP-dependent DNA helicase</fullName>
    </recommendedName>
</protein>
<dbReference type="Proteomes" id="UP000053257">
    <property type="component" value="Unassembled WGS sequence"/>
</dbReference>
<gene>
    <name evidence="2" type="ORF">PHLGIDRAFT_375976</name>
</gene>
<dbReference type="PANTHER" id="PTHR47642">
    <property type="entry name" value="ATP-DEPENDENT DNA HELICASE"/>
    <property type="match status" value="1"/>
</dbReference>
<dbReference type="AlphaFoldDB" id="A0A0C3SC60"/>